<organism evidence="2 3">
    <name type="scientific">Panicum hallii var. hallii</name>
    <dbReference type="NCBI Taxonomy" id="1504633"/>
    <lineage>
        <taxon>Eukaryota</taxon>
        <taxon>Viridiplantae</taxon>
        <taxon>Streptophyta</taxon>
        <taxon>Embryophyta</taxon>
        <taxon>Tracheophyta</taxon>
        <taxon>Spermatophyta</taxon>
        <taxon>Magnoliopsida</taxon>
        <taxon>Liliopsida</taxon>
        <taxon>Poales</taxon>
        <taxon>Poaceae</taxon>
        <taxon>PACMAD clade</taxon>
        <taxon>Panicoideae</taxon>
        <taxon>Panicodae</taxon>
        <taxon>Paniceae</taxon>
        <taxon>Panicinae</taxon>
        <taxon>Panicum</taxon>
        <taxon>Panicum sect. Panicum</taxon>
    </lineage>
</organism>
<evidence type="ECO:0000313" key="3">
    <source>
        <dbReference type="Proteomes" id="UP000244336"/>
    </source>
</evidence>
<keyword evidence="3" id="KW-1185">Reference proteome</keyword>
<reference evidence="2 3" key="1">
    <citation type="submission" date="2018-04" db="EMBL/GenBank/DDBJ databases">
        <title>WGS assembly of Panicum hallii var. hallii HAL2.</title>
        <authorList>
            <person name="Lovell J."/>
            <person name="Jenkins J."/>
            <person name="Lowry D."/>
            <person name="Mamidi S."/>
            <person name="Sreedasyam A."/>
            <person name="Weng X."/>
            <person name="Barry K."/>
            <person name="Bonette J."/>
            <person name="Campitelli B."/>
            <person name="Daum C."/>
            <person name="Gordon S."/>
            <person name="Gould B."/>
            <person name="Lipzen A."/>
            <person name="MacQueen A."/>
            <person name="Palacio-Mejia J."/>
            <person name="Plott C."/>
            <person name="Shakirov E."/>
            <person name="Shu S."/>
            <person name="Yoshinaga Y."/>
            <person name="Zane M."/>
            <person name="Rokhsar D."/>
            <person name="Grimwood J."/>
            <person name="Schmutz J."/>
            <person name="Juenger T."/>
        </authorList>
    </citation>
    <scope>NUCLEOTIDE SEQUENCE [LARGE SCALE GENOMIC DNA]</scope>
    <source>
        <strain evidence="3">cv. HAL2</strain>
    </source>
</reference>
<dbReference type="Proteomes" id="UP000244336">
    <property type="component" value="Chromosome 5"/>
</dbReference>
<proteinExistence type="predicted"/>
<keyword evidence="1" id="KW-0472">Membrane</keyword>
<dbReference type="Gramene" id="PUZ55471">
    <property type="protein sequence ID" value="PUZ55471"/>
    <property type="gene ID" value="GQ55_5G214500"/>
</dbReference>
<feature type="transmembrane region" description="Helical" evidence="1">
    <location>
        <begin position="124"/>
        <end position="144"/>
    </location>
</feature>
<evidence type="ECO:0000313" key="2">
    <source>
        <dbReference type="EMBL" id="PUZ55471.1"/>
    </source>
</evidence>
<feature type="transmembrane region" description="Helical" evidence="1">
    <location>
        <begin position="93"/>
        <end position="112"/>
    </location>
</feature>
<keyword evidence="1" id="KW-0812">Transmembrane</keyword>
<dbReference type="EMBL" id="CM009753">
    <property type="protein sequence ID" value="PUZ55471.1"/>
    <property type="molecule type" value="Genomic_DNA"/>
</dbReference>
<protein>
    <submittedName>
        <fullName evidence="2">Uncharacterized protein</fullName>
    </submittedName>
</protein>
<gene>
    <name evidence="2" type="ORF">GQ55_5G214500</name>
</gene>
<name>A0A2T7DIS1_9POAL</name>
<keyword evidence="1" id="KW-1133">Transmembrane helix</keyword>
<sequence>MRLCHSDPCALRHPLAKLIKLVKSSYLFIKNLTIVALSAVKRYKFFPIIHSQYITKQIFSSAFNDLHRNQLNKNTLDLILQARFTCHRRRTDTINSILAFCLLVIIVSGVVGHRHHRFQVVLRLAKISILASIPLLNSICHVFLRIDQSAVAAGDGPSPLLLPRLHEIHAFEVTQMIFLWR</sequence>
<accession>A0A2T7DIS1</accession>
<evidence type="ECO:0000256" key="1">
    <source>
        <dbReference type="SAM" id="Phobius"/>
    </source>
</evidence>
<dbReference type="AlphaFoldDB" id="A0A2T7DIS1"/>